<dbReference type="RefSeq" id="WP_046221384.1">
    <property type="nucleotide sequence ID" value="NZ_JWYV01000013.1"/>
</dbReference>
<protein>
    <submittedName>
        <fullName evidence="1">Uncharacterized protein</fullName>
    </submittedName>
</protein>
<reference evidence="1 2" key="1">
    <citation type="submission" date="2014-12" db="EMBL/GenBank/DDBJ databases">
        <title>Mercury Reductase activity and rhizosphere competence traits in the genome of root associated Photobacterium halotolerans MELD1.</title>
        <authorList>
            <person name="Mathew D.C."/>
            <person name="Huang C.-C."/>
        </authorList>
    </citation>
    <scope>NUCLEOTIDE SEQUENCE [LARGE SCALE GENOMIC DNA]</scope>
    <source>
        <strain evidence="1 2">MELD1</strain>
    </source>
</reference>
<dbReference type="Proteomes" id="UP000033633">
    <property type="component" value="Unassembled WGS sequence"/>
</dbReference>
<gene>
    <name evidence="1" type="ORF">KY46_14635</name>
</gene>
<dbReference type="EMBL" id="JWYV01000013">
    <property type="protein sequence ID" value="KKC99077.1"/>
    <property type="molecule type" value="Genomic_DNA"/>
</dbReference>
<evidence type="ECO:0000313" key="2">
    <source>
        <dbReference type="Proteomes" id="UP000033633"/>
    </source>
</evidence>
<sequence>MALMQQKCYCGVTFFGIREYVALEFGVHFSMVRCAPDTLCGDKECPENPVCSLVWSGTVVGAPGADNLKIRPEFFPGGVASIELLISALKNTPSLVNLL</sequence>
<accession>A0A0F5VAH6</accession>
<keyword evidence="2" id="KW-1185">Reference proteome</keyword>
<proteinExistence type="predicted"/>
<comment type="caution">
    <text evidence="1">The sequence shown here is derived from an EMBL/GenBank/DDBJ whole genome shotgun (WGS) entry which is preliminary data.</text>
</comment>
<organism evidence="1 2">
    <name type="scientific">Photobacterium halotolerans</name>
    <dbReference type="NCBI Taxonomy" id="265726"/>
    <lineage>
        <taxon>Bacteria</taxon>
        <taxon>Pseudomonadati</taxon>
        <taxon>Pseudomonadota</taxon>
        <taxon>Gammaproteobacteria</taxon>
        <taxon>Vibrionales</taxon>
        <taxon>Vibrionaceae</taxon>
        <taxon>Photobacterium</taxon>
    </lineage>
</organism>
<dbReference type="AlphaFoldDB" id="A0A0F5VAH6"/>
<dbReference type="STRING" id="265726.KY46_14635"/>
<name>A0A0F5VAH6_9GAMM</name>
<evidence type="ECO:0000313" key="1">
    <source>
        <dbReference type="EMBL" id="KKC99077.1"/>
    </source>
</evidence>
<dbReference type="PATRIC" id="fig|265726.11.peg.1173"/>